<dbReference type="PRINTS" id="PR00326">
    <property type="entry name" value="GTP1OBG"/>
</dbReference>
<feature type="binding site" evidence="9">
    <location>
        <begin position="57"/>
        <end position="61"/>
    </location>
    <ligand>
        <name>GTP</name>
        <dbReference type="ChEBI" id="CHEBI:37565"/>
        <label>1</label>
    </ligand>
</feature>
<dbReference type="InterPro" id="IPR005225">
    <property type="entry name" value="Small_GTP-bd"/>
</dbReference>
<dbReference type="InterPro" id="IPR016484">
    <property type="entry name" value="GTPase_Der"/>
</dbReference>
<feature type="domain" description="EngA-type G" evidence="12">
    <location>
        <begin position="4"/>
        <end position="168"/>
    </location>
</feature>
<evidence type="ECO:0000313" key="13">
    <source>
        <dbReference type="EMBL" id="GAV22297.1"/>
    </source>
</evidence>
<evidence type="ECO:0000313" key="14">
    <source>
        <dbReference type="Proteomes" id="UP000187485"/>
    </source>
</evidence>
<sequence>MKKPVVAIVGRPNVGKSTLFNRIVGERIAIVEDTPGVTRDRLYSEAEWQGKVFDLIDTGGLEFAEDIITTKVREQIEKAIEESDLILFVCDSREGVTPTDEIVAKNLRKSDKPVILVANKVDDYLNPPTNFYDLYRLGLGDPVPISAASGANIGDLLDLVISKLNFPEDYEEDDPVVKIAVVGRPNVGKSSLVNALLGEERVVVSDIPGTTRDAIDTPLWYQGRPYLLIDTAGMRRKSRIEEDLEKYSVNRSIKAIRRADVALLMISAEEGITEQDTKIAGLIHENGRGVIIVVNKWDLIEKDAKTADRYREHIYFELGFLKYAPIIFVSAKTGQRLHKLMELVNQVAFEHQKRVSTSLLNQILREAVLLNPPPTDRGRPLKIFYVTQVETKPPTFALFVNDAELMHFSYLRYLENVFRQNFGFEGTTIRFLLRERGRTT</sequence>
<dbReference type="GO" id="GO:0005525">
    <property type="term" value="F:GTP binding"/>
    <property type="evidence" value="ECO:0007669"/>
    <property type="project" value="UniProtKB-UniRule"/>
</dbReference>
<dbReference type="AlphaFoldDB" id="A0A1L8CTR8"/>
<comment type="similarity">
    <text evidence="1 9 10 11">Belongs to the TRAFAC class TrmE-Era-EngA-EngB-Septin-like GTPase superfamily. EngA (Der) GTPase family.</text>
</comment>
<evidence type="ECO:0000256" key="10">
    <source>
        <dbReference type="PROSITE-ProRule" id="PRU01049"/>
    </source>
</evidence>
<dbReference type="InterPro" id="IPR027417">
    <property type="entry name" value="P-loop_NTPase"/>
</dbReference>
<dbReference type="OrthoDB" id="9805918at2"/>
<dbReference type="InterPro" id="IPR032859">
    <property type="entry name" value="KH_dom-like"/>
</dbReference>
<evidence type="ECO:0000256" key="11">
    <source>
        <dbReference type="RuleBase" id="RU004481"/>
    </source>
</evidence>
<dbReference type="PROSITE" id="PS51712">
    <property type="entry name" value="G_ENGA"/>
    <property type="match status" value="2"/>
</dbReference>
<dbReference type="GO" id="GO:0042254">
    <property type="term" value="P:ribosome biogenesis"/>
    <property type="evidence" value="ECO:0007669"/>
    <property type="project" value="UniProtKB-KW"/>
</dbReference>
<dbReference type="Gene3D" id="3.30.300.20">
    <property type="match status" value="1"/>
</dbReference>
<comment type="function">
    <text evidence="8 9 11">GTPase that plays an essential role in the late steps of ribosome biogenesis.</text>
</comment>
<evidence type="ECO:0000256" key="9">
    <source>
        <dbReference type="HAMAP-Rule" id="MF_00195"/>
    </source>
</evidence>
<dbReference type="STRING" id="870242.cpu_08070"/>
<gene>
    <name evidence="9" type="primary">der</name>
    <name evidence="13" type="ORF">cpu_08070</name>
</gene>
<evidence type="ECO:0000256" key="3">
    <source>
        <dbReference type="ARBA" id="ARBA00022517"/>
    </source>
</evidence>
<keyword evidence="3 9" id="KW-0690">Ribosome biogenesis</keyword>
<evidence type="ECO:0000256" key="7">
    <source>
        <dbReference type="ARBA" id="ARBA00032345"/>
    </source>
</evidence>
<dbReference type="SMART" id="SM00382">
    <property type="entry name" value="AAA"/>
    <property type="match status" value="2"/>
</dbReference>
<dbReference type="PANTHER" id="PTHR43834:SF6">
    <property type="entry name" value="GTPASE DER"/>
    <property type="match status" value="1"/>
</dbReference>
<dbReference type="InterPro" id="IPR003593">
    <property type="entry name" value="AAA+_ATPase"/>
</dbReference>
<feature type="binding site" evidence="9">
    <location>
        <begin position="10"/>
        <end position="17"/>
    </location>
    <ligand>
        <name>GTP</name>
        <dbReference type="ChEBI" id="CHEBI:37565"/>
        <label>1</label>
    </ligand>
</feature>
<feature type="domain" description="EngA-type G" evidence="12">
    <location>
        <begin position="177"/>
        <end position="352"/>
    </location>
</feature>
<proteinExistence type="inferred from homology"/>
<dbReference type="CDD" id="cd01895">
    <property type="entry name" value="EngA2"/>
    <property type="match status" value="1"/>
</dbReference>
<keyword evidence="4 11" id="KW-0677">Repeat</keyword>
<dbReference type="PIRSF" id="PIRSF006485">
    <property type="entry name" value="GTP-binding_EngA"/>
    <property type="match status" value="1"/>
</dbReference>
<dbReference type="InterPro" id="IPR031166">
    <property type="entry name" value="G_ENGA"/>
</dbReference>
<feature type="binding site" evidence="9">
    <location>
        <begin position="183"/>
        <end position="190"/>
    </location>
    <ligand>
        <name>GTP</name>
        <dbReference type="ChEBI" id="CHEBI:37565"/>
        <label>2</label>
    </ligand>
</feature>
<organism evidence="13 14">
    <name type="scientific">Carboxydothermus pertinax</name>
    <dbReference type="NCBI Taxonomy" id="870242"/>
    <lineage>
        <taxon>Bacteria</taxon>
        <taxon>Bacillati</taxon>
        <taxon>Bacillota</taxon>
        <taxon>Clostridia</taxon>
        <taxon>Thermoanaerobacterales</taxon>
        <taxon>Thermoanaerobacteraceae</taxon>
        <taxon>Carboxydothermus</taxon>
    </lineage>
</organism>
<feature type="binding site" evidence="9">
    <location>
        <begin position="295"/>
        <end position="298"/>
    </location>
    <ligand>
        <name>GTP</name>
        <dbReference type="ChEBI" id="CHEBI:37565"/>
        <label>2</label>
    </ligand>
</feature>
<evidence type="ECO:0000256" key="4">
    <source>
        <dbReference type="ARBA" id="ARBA00022737"/>
    </source>
</evidence>
<evidence type="ECO:0000256" key="1">
    <source>
        <dbReference type="ARBA" id="ARBA00008279"/>
    </source>
</evidence>
<dbReference type="InterPro" id="IPR015946">
    <property type="entry name" value="KH_dom-like_a/b"/>
</dbReference>
<dbReference type="FunFam" id="3.40.50.300:FF:000057">
    <property type="entry name" value="GTPase Der"/>
    <property type="match status" value="1"/>
</dbReference>
<dbReference type="HAMAP" id="MF_00195">
    <property type="entry name" value="GTPase_Der"/>
    <property type="match status" value="1"/>
</dbReference>
<dbReference type="EMBL" id="BDJK01000011">
    <property type="protein sequence ID" value="GAV22297.1"/>
    <property type="molecule type" value="Genomic_DNA"/>
</dbReference>
<feature type="binding site" evidence="9">
    <location>
        <begin position="119"/>
        <end position="122"/>
    </location>
    <ligand>
        <name>GTP</name>
        <dbReference type="ChEBI" id="CHEBI:37565"/>
        <label>1</label>
    </ligand>
</feature>
<protein>
    <recommendedName>
        <fullName evidence="2 9">GTPase Der</fullName>
    </recommendedName>
    <alternativeName>
        <fullName evidence="7 9">GTP-binding protein EngA</fullName>
    </alternativeName>
</protein>
<dbReference type="SUPFAM" id="SSF52540">
    <property type="entry name" value="P-loop containing nucleoside triphosphate hydrolases"/>
    <property type="match status" value="2"/>
</dbReference>
<feature type="binding site" evidence="9">
    <location>
        <begin position="230"/>
        <end position="234"/>
    </location>
    <ligand>
        <name>GTP</name>
        <dbReference type="ChEBI" id="CHEBI:37565"/>
        <label>2</label>
    </ligand>
</feature>
<comment type="subunit">
    <text evidence="9">Associates with the 50S ribosomal subunit.</text>
</comment>
<dbReference type="CDD" id="cd01894">
    <property type="entry name" value="EngA1"/>
    <property type="match status" value="1"/>
</dbReference>
<dbReference type="FunFam" id="3.30.300.20:FF:000004">
    <property type="entry name" value="GTPase Der"/>
    <property type="match status" value="1"/>
</dbReference>
<evidence type="ECO:0000256" key="5">
    <source>
        <dbReference type="ARBA" id="ARBA00022741"/>
    </source>
</evidence>
<dbReference type="InterPro" id="IPR006073">
    <property type="entry name" value="GTP-bd"/>
</dbReference>
<evidence type="ECO:0000256" key="6">
    <source>
        <dbReference type="ARBA" id="ARBA00023134"/>
    </source>
</evidence>
<reference evidence="14" key="1">
    <citation type="submission" date="2016-12" db="EMBL/GenBank/DDBJ databases">
        <title>Draft Genome Sequences od Carboxydothermus pertinax and islandicus, Hydrogenogenic Carboxydotrophic Bacteria.</title>
        <authorList>
            <person name="Fukuyama Y."/>
            <person name="Ohmae K."/>
            <person name="Yoneda Y."/>
            <person name="Yoshida T."/>
            <person name="Sako Y."/>
        </authorList>
    </citation>
    <scope>NUCLEOTIDE SEQUENCE [LARGE SCALE GENOMIC DNA]</scope>
    <source>
        <strain evidence="14">Ug1</strain>
    </source>
</reference>
<accession>A0A1L8CTR8</accession>
<dbReference type="Gene3D" id="3.40.50.300">
    <property type="entry name" value="P-loop containing nucleotide triphosphate hydrolases"/>
    <property type="match status" value="2"/>
</dbReference>
<evidence type="ECO:0000256" key="8">
    <source>
        <dbReference type="ARBA" id="ARBA00053470"/>
    </source>
</evidence>
<keyword evidence="5 9" id="KW-0547">Nucleotide-binding</keyword>
<evidence type="ECO:0000256" key="2">
    <source>
        <dbReference type="ARBA" id="ARBA00020953"/>
    </source>
</evidence>
<dbReference type="NCBIfam" id="TIGR00231">
    <property type="entry name" value="small_GTP"/>
    <property type="match status" value="2"/>
</dbReference>
<keyword evidence="14" id="KW-1185">Reference proteome</keyword>
<evidence type="ECO:0000259" key="12">
    <source>
        <dbReference type="PROSITE" id="PS51712"/>
    </source>
</evidence>
<keyword evidence="6 9" id="KW-0342">GTP-binding</keyword>
<dbReference type="RefSeq" id="WP_075858783.1">
    <property type="nucleotide sequence ID" value="NZ_BDJK01000011.1"/>
</dbReference>
<dbReference type="FunFam" id="3.40.50.300:FF:000040">
    <property type="entry name" value="GTPase Der"/>
    <property type="match status" value="1"/>
</dbReference>
<name>A0A1L8CTR8_9THEO</name>
<comment type="caution">
    <text evidence="13">The sequence shown here is derived from an EMBL/GenBank/DDBJ whole genome shotgun (WGS) entry which is preliminary data.</text>
</comment>
<dbReference type="Proteomes" id="UP000187485">
    <property type="component" value="Unassembled WGS sequence"/>
</dbReference>
<dbReference type="NCBIfam" id="TIGR03594">
    <property type="entry name" value="GTPase_EngA"/>
    <property type="match status" value="1"/>
</dbReference>
<dbReference type="Pfam" id="PF14714">
    <property type="entry name" value="KH_dom-like"/>
    <property type="match status" value="1"/>
</dbReference>
<dbReference type="GO" id="GO:0043022">
    <property type="term" value="F:ribosome binding"/>
    <property type="evidence" value="ECO:0007669"/>
    <property type="project" value="TreeGrafter"/>
</dbReference>
<dbReference type="PANTHER" id="PTHR43834">
    <property type="entry name" value="GTPASE DER"/>
    <property type="match status" value="1"/>
</dbReference>
<dbReference type="Pfam" id="PF01926">
    <property type="entry name" value="MMR_HSR1"/>
    <property type="match status" value="2"/>
</dbReference>